<keyword evidence="3 7" id="KW-0489">Methyltransferase</keyword>
<evidence type="ECO:0000313" key="7">
    <source>
        <dbReference type="EMBL" id="VAX04256.1"/>
    </source>
</evidence>
<dbReference type="GO" id="GO:0008983">
    <property type="term" value="F:protein-glutamate O-methyltransferase activity"/>
    <property type="evidence" value="ECO:0007669"/>
    <property type="project" value="UniProtKB-EC"/>
</dbReference>
<dbReference type="InterPro" id="IPR050903">
    <property type="entry name" value="Bact_Chemotaxis_MeTrfase"/>
</dbReference>
<accession>A0A3B1AEI4</accession>
<dbReference type="Gene3D" id="3.40.50.150">
    <property type="entry name" value="Vaccinia Virus protein VP39"/>
    <property type="match status" value="1"/>
</dbReference>
<name>A0A3B1AEI4_9ZZZZ</name>
<dbReference type="InterPro" id="IPR022641">
    <property type="entry name" value="CheR_N"/>
</dbReference>
<dbReference type="InterPro" id="IPR000780">
    <property type="entry name" value="CheR_MeTrfase"/>
</dbReference>
<evidence type="ECO:0000256" key="5">
    <source>
        <dbReference type="ARBA" id="ARBA00022691"/>
    </source>
</evidence>
<dbReference type="SUPFAM" id="SSF53335">
    <property type="entry name" value="S-adenosyl-L-methionine-dependent methyltransferases"/>
    <property type="match status" value="1"/>
</dbReference>
<dbReference type="PANTHER" id="PTHR24422:SF21">
    <property type="entry name" value="CHEMOTAXIS PROTEIN METHYLTRANSFERASE 1"/>
    <property type="match status" value="1"/>
</dbReference>
<dbReference type="EMBL" id="UOFU01000372">
    <property type="protein sequence ID" value="VAX04256.1"/>
    <property type="molecule type" value="Genomic_DNA"/>
</dbReference>
<organism evidence="7">
    <name type="scientific">hydrothermal vent metagenome</name>
    <dbReference type="NCBI Taxonomy" id="652676"/>
    <lineage>
        <taxon>unclassified sequences</taxon>
        <taxon>metagenomes</taxon>
        <taxon>ecological metagenomes</taxon>
    </lineage>
</organism>
<dbReference type="Pfam" id="PF01739">
    <property type="entry name" value="CheR"/>
    <property type="match status" value="1"/>
</dbReference>
<evidence type="ECO:0000256" key="4">
    <source>
        <dbReference type="ARBA" id="ARBA00022679"/>
    </source>
</evidence>
<evidence type="ECO:0000256" key="3">
    <source>
        <dbReference type="ARBA" id="ARBA00022603"/>
    </source>
</evidence>
<proteinExistence type="predicted"/>
<dbReference type="Gene3D" id="1.10.155.10">
    <property type="entry name" value="Chemotaxis receptor methyltransferase CheR, N-terminal domain"/>
    <property type="match status" value="1"/>
</dbReference>
<evidence type="ECO:0000256" key="1">
    <source>
        <dbReference type="ARBA" id="ARBA00001541"/>
    </source>
</evidence>
<dbReference type="InterPro" id="IPR036804">
    <property type="entry name" value="CheR_N_sf"/>
</dbReference>
<comment type="catalytic activity">
    <reaction evidence="1">
        <text>L-glutamyl-[protein] + S-adenosyl-L-methionine = [protein]-L-glutamate 5-O-methyl ester + S-adenosyl-L-homocysteine</text>
        <dbReference type="Rhea" id="RHEA:24452"/>
        <dbReference type="Rhea" id="RHEA-COMP:10208"/>
        <dbReference type="Rhea" id="RHEA-COMP:10311"/>
        <dbReference type="ChEBI" id="CHEBI:29973"/>
        <dbReference type="ChEBI" id="CHEBI:57856"/>
        <dbReference type="ChEBI" id="CHEBI:59789"/>
        <dbReference type="ChEBI" id="CHEBI:82795"/>
        <dbReference type="EC" id="2.1.1.80"/>
    </reaction>
</comment>
<dbReference type="SUPFAM" id="SSF47757">
    <property type="entry name" value="Chemotaxis receptor methyltransferase CheR, N-terminal domain"/>
    <property type="match status" value="1"/>
</dbReference>
<dbReference type="EC" id="2.1.1.80" evidence="2"/>
<dbReference type="CDD" id="cd02440">
    <property type="entry name" value="AdoMet_MTases"/>
    <property type="match status" value="1"/>
</dbReference>
<keyword evidence="5" id="KW-0949">S-adenosyl-L-methionine</keyword>
<dbReference type="AlphaFoldDB" id="A0A3B1AEI4"/>
<evidence type="ECO:0000259" key="6">
    <source>
        <dbReference type="PROSITE" id="PS50123"/>
    </source>
</evidence>
<dbReference type="Pfam" id="PF03705">
    <property type="entry name" value="CheR_N"/>
    <property type="match status" value="1"/>
</dbReference>
<reference evidence="7" key="1">
    <citation type="submission" date="2018-06" db="EMBL/GenBank/DDBJ databases">
        <authorList>
            <person name="Zhirakovskaya E."/>
        </authorList>
    </citation>
    <scope>NUCLEOTIDE SEQUENCE</scope>
</reference>
<dbReference type="InterPro" id="IPR026024">
    <property type="entry name" value="Chemotaxis_MeTrfase_CheR"/>
</dbReference>
<dbReference type="PIRSF" id="PIRSF000410">
    <property type="entry name" value="CheR"/>
    <property type="match status" value="1"/>
</dbReference>
<protein>
    <recommendedName>
        <fullName evidence="2">protein-glutamate O-methyltransferase</fullName>
        <ecNumber evidence="2">2.1.1.80</ecNumber>
    </recommendedName>
</protein>
<dbReference type="PRINTS" id="PR00996">
    <property type="entry name" value="CHERMTFRASE"/>
</dbReference>
<sequence length="275" mass="31334">MLAKGLSSEDYNAFRSFLEDASGIVLGDNKHYLVTSRLTRLMKEQDIESFSALMQHIKRDGKLRHRIMDAMTTNETSWFRDSYPFDILKEQLLPEFAKQQARQVRIWSAASSSGQEAYSLSMIVSEYLQKRPGSLPANAMQILGTDISPTVLEQARSGFYEGVAASRGLSEERKRRFFTQTGTGWQVKDDIRKRTSFRELNLMQGYAALGKFDIIYCRNVLIYFSADLKRDILARMARALNPGGFLVLGGSESISSYSEEFELVRWRNGVIYKLA</sequence>
<feature type="domain" description="CheR-type methyltransferase" evidence="6">
    <location>
        <begin position="1"/>
        <end position="275"/>
    </location>
</feature>
<evidence type="ECO:0000256" key="2">
    <source>
        <dbReference type="ARBA" id="ARBA00012534"/>
    </source>
</evidence>
<gene>
    <name evidence="7" type="ORF">MNBD_GAMMA20-1043</name>
</gene>
<dbReference type="PANTHER" id="PTHR24422">
    <property type="entry name" value="CHEMOTAXIS PROTEIN METHYLTRANSFERASE"/>
    <property type="match status" value="1"/>
</dbReference>
<dbReference type="InterPro" id="IPR022642">
    <property type="entry name" value="CheR_C"/>
</dbReference>
<dbReference type="GO" id="GO:0032259">
    <property type="term" value="P:methylation"/>
    <property type="evidence" value="ECO:0007669"/>
    <property type="project" value="UniProtKB-KW"/>
</dbReference>
<dbReference type="InterPro" id="IPR029063">
    <property type="entry name" value="SAM-dependent_MTases_sf"/>
</dbReference>
<dbReference type="SMART" id="SM00138">
    <property type="entry name" value="MeTrc"/>
    <property type="match status" value="1"/>
</dbReference>
<keyword evidence="4 7" id="KW-0808">Transferase</keyword>
<dbReference type="PROSITE" id="PS50123">
    <property type="entry name" value="CHER"/>
    <property type="match status" value="1"/>
</dbReference>